<evidence type="ECO:0000256" key="1">
    <source>
        <dbReference type="SAM" id="Phobius"/>
    </source>
</evidence>
<sequence>MVSVGSNNFLQLVGVTNAQTAPLSISAGSSIYVFTGVGSLSGAPPIGTVTDNQGNTYVRAEAAYSGECASELWYTDGTVGVGVNAAAALQVTVTVLGVVNLCVSVNEIKGAGNPSLGFGSYGGGSQNYNRNDQLYQGECFYLLSIACTCPQYGTNVMTPSAPLSTINSSSNSLPGGAIISGGTYGFGRTFANEVVATTVTNGNFCNIPNGPCVAWSFVSIGILCPCPDKDCAGVCGGSSIRDCAGTCYLPPAAPPHVADCNGTCYNPNTSSPPHTLDCANVCGGASILDCNGTCYLPPAAPPHTRDCANVCGGPSLLDCAGECYNPNVSAPTNIRDCAGTCYNPNTTPPPHAPDCNGVCSGPSILDCYGTCYNPQTTLPPHVPGCDEICDSGKVLDCDGICGGTHVPDCLGICGGNAVLGCDGVCNSGKVYDCAHVCGGTSIIDSNGHCVQPSCPNRSCARDDLSGISNQRKKKTYLSILVIILLVLMMIFMVRRRK</sequence>
<dbReference type="AlphaFoldDB" id="A0A6C0CGZ3"/>
<name>A0A6C0CGZ3_9ZZZZ</name>
<organism evidence="2">
    <name type="scientific">viral metagenome</name>
    <dbReference type="NCBI Taxonomy" id="1070528"/>
    <lineage>
        <taxon>unclassified sequences</taxon>
        <taxon>metagenomes</taxon>
        <taxon>organismal metagenomes</taxon>
    </lineage>
</organism>
<keyword evidence="1" id="KW-0472">Membrane</keyword>
<accession>A0A6C0CGZ3</accession>
<proteinExistence type="predicted"/>
<reference evidence="2" key="1">
    <citation type="journal article" date="2020" name="Nature">
        <title>Giant virus diversity and host interactions through global metagenomics.</title>
        <authorList>
            <person name="Schulz F."/>
            <person name="Roux S."/>
            <person name="Paez-Espino D."/>
            <person name="Jungbluth S."/>
            <person name="Walsh D.A."/>
            <person name="Denef V.J."/>
            <person name="McMahon K.D."/>
            <person name="Konstantinidis K.T."/>
            <person name="Eloe-Fadrosh E.A."/>
            <person name="Kyrpides N.C."/>
            <person name="Woyke T."/>
        </authorList>
    </citation>
    <scope>NUCLEOTIDE SEQUENCE</scope>
    <source>
        <strain evidence="2">GVMAG-M-3300021079-18</strain>
    </source>
</reference>
<keyword evidence="1" id="KW-0812">Transmembrane</keyword>
<keyword evidence="1" id="KW-1133">Transmembrane helix</keyword>
<protein>
    <submittedName>
        <fullName evidence="2">Uncharacterized protein</fullName>
    </submittedName>
</protein>
<evidence type="ECO:0000313" key="2">
    <source>
        <dbReference type="EMBL" id="QHT03563.1"/>
    </source>
</evidence>
<feature type="transmembrane region" description="Helical" evidence="1">
    <location>
        <begin position="475"/>
        <end position="493"/>
    </location>
</feature>
<dbReference type="EMBL" id="MN739413">
    <property type="protein sequence ID" value="QHT03563.1"/>
    <property type="molecule type" value="Genomic_DNA"/>
</dbReference>